<keyword evidence="4" id="KW-1185">Reference proteome</keyword>
<dbReference type="Pfam" id="PF01230">
    <property type="entry name" value="HIT"/>
    <property type="match status" value="1"/>
</dbReference>
<dbReference type="InterPro" id="IPR011146">
    <property type="entry name" value="HIT-like"/>
</dbReference>
<evidence type="ECO:0000313" key="3">
    <source>
        <dbReference type="EMBL" id="MFC6284779.1"/>
    </source>
</evidence>
<proteinExistence type="predicted"/>
<accession>A0ABW1U548</accession>
<dbReference type="Gene3D" id="3.30.428.10">
    <property type="entry name" value="HIT-like"/>
    <property type="match status" value="1"/>
</dbReference>
<protein>
    <submittedName>
        <fullName evidence="3">HIT family protein</fullName>
        <ecNumber evidence="3">2.1.1.-</ecNumber>
    </submittedName>
</protein>
<dbReference type="EMBL" id="JBHSRS010000084">
    <property type="protein sequence ID" value="MFC6284779.1"/>
    <property type="molecule type" value="Genomic_DNA"/>
</dbReference>
<name>A0ABW1U548_9BURK</name>
<feature type="short sequence motif" description="Histidine triad motif" evidence="1">
    <location>
        <begin position="119"/>
        <end position="123"/>
    </location>
</feature>
<evidence type="ECO:0000256" key="1">
    <source>
        <dbReference type="PROSITE-ProRule" id="PRU00464"/>
    </source>
</evidence>
<gene>
    <name evidence="3" type="ORF">ACFQND_26430</name>
</gene>
<reference evidence="4" key="1">
    <citation type="journal article" date="2019" name="Int. J. Syst. Evol. Microbiol.">
        <title>The Global Catalogue of Microorganisms (GCM) 10K type strain sequencing project: providing services to taxonomists for standard genome sequencing and annotation.</title>
        <authorList>
            <consortium name="The Broad Institute Genomics Platform"/>
            <consortium name="The Broad Institute Genome Sequencing Center for Infectious Disease"/>
            <person name="Wu L."/>
            <person name="Ma J."/>
        </authorList>
    </citation>
    <scope>NUCLEOTIDE SEQUENCE [LARGE SCALE GENOMIC DNA]</scope>
    <source>
        <strain evidence="4">CCUG 39402</strain>
    </source>
</reference>
<dbReference type="Proteomes" id="UP001596270">
    <property type="component" value="Unassembled WGS sequence"/>
</dbReference>
<dbReference type="RefSeq" id="WP_371434944.1">
    <property type="nucleotide sequence ID" value="NZ_JBHSRS010000084.1"/>
</dbReference>
<comment type="caution">
    <text evidence="3">The sequence shown here is derived from an EMBL/GenBank/DDBJ whole genome shotgun (WGS) entry which is preliminary data.</text>
</comment>
<sequence length="171" mass="18570">MAPTLVTACTALPPEGALACLGRPGAAFEARAGGCPLCETDGGLLVFRNEQLRIIQASEAGFPAFYRVVWTQHVAEFSDLTPAERASCMDAVVLVEQVLRAQLQPTKVNLAALGNAVPHLHWHVIARFDWDSHFPGAVWAARQRPDDTEKLAQIASKCLDVNRLIAEKMAQ</sequence>
<keyword evidence="3" id="KW-0489">Methyltransferase</keyword>
<dbReference type="InterPro" id="IPR036265">
    <property type="entry name" value="HIT-like_sf"/>
</dbReference>
<evidence type="ECO:0000259" key="2">
    <source>
        <dbReference type="PROSITE" id="PS51084"/>
    </source>
</evidence>
<feature type="domain" description="HIT" evidence="2">
    <location>
        <begin position="33"/>
        <end position="134"/>
    </location>
</feature>
<dbReference type="GO" id="GO:0008168">
    <property type="term" value="F:methyltransferase activity"/>
    <property type="evidence" value="ECO:0007669"/>
    <property type="project" value="UniProtKB-KW"/>
</dbReference>
<keyword evidence="3" id="KW-0808">Transferase</keyword>
<dbReference type="SUPFAM" id="SSF54197">
    <property type="entry name" value="HIT-like"/>
    <property type="match status" value="1"/>
</dbReference>
<dbReference type="EC" id="2.1.1.-" evidence="3"/>
<dbReference type="GO" id="GO:0032259">
    <property type="term" value="P:methylation"/>
    <property type="evidence" value="ECO:0007669"/>
    <property type="project" value="UniProtKB-KW"/>
</dbReference>
<organism evidence="3 4">
    <name type="scientific">Polaromonas aquatica</name>
    <dbReference type="NCBI Taxonomy" id="332657"/>
    <lineage>
        <taxon>Bacteria</taxon>
        <taxon>Pseudomonadati</taxon>
        <taxon>Pseudomonadota</taxon>
        <taxon>Betaproteobacteria</taxon>
        <taxon>Burkholderiales</taxon>
        <taxon>Comamonadaceae</taxon>
        <taxon>Polaromonas</taxon>
    </lineage>
</organism>
<evidence type="ECO:0000313" key="4">
    <source>
        <dbReference type="Proteomes" id="UP001596270"/>
    </source>
</evidence>
<dbReference type="PROSITE" id="PS51084">
    <property type="entry name" value="HIT_2"/>
    <property type="match status" value="1"/>
</dbReference>